<accession>A0A0E9VGK0</accession>
<organism evidence="1">
    <name type="scientific">Anguilla anguilla</name>
    <name type="common">European freshwater eel</name>
    <name type="synonym">Muraena anguilla</name>
    <dbReference type="NCBI Taxonomy" id="7936"/>
    <lineage>
        <taxon>Eukaryota</taxon>
        <taxon>Metazoa</taxon>
        <taxon>Chordata</taxon>
        <taxon>Craniata</taxon>
        <taxon>Vertebrata</taxon>
        <taxon>Euteleostomi</taxon>
        <taxon>Actinopterygii</taxon>
        <taxon>Neopterygii</taxon>
        <taxon>Teleostei</taxon>
        <taxon>Anguilliformes</taxon>
        <taxon>Anguillidae</taxon>
        <taxon>Anguilla</taxon>
    </lineage>
</organism>
<name>A0A0E9VGK0_ANGAN</name>
<reference evidence="1" key="1">
    <citation type="submission" date="2014-11" db="EMBL/GenBank/DDBJ databases">
        <authorList>
            <person name="Amaro Gonzalez C."/>
        </authorList>
    </citation>
    <scope>NUCLEOTIDE SEQUENCE</scope>
</reference>
<reference evidence="1" key="2">
    <citation type="journal article" date="2015" name="Fish Shellfish Immunol.">
        <title>Early steps in the European eel (Anguilla anguilla)-Vibrio vulnificus interaction in the gills: Role of the RtxA13 toxin.</title>
        <authorList>
            <person name="Callol A."/>
            <person name="Pajuelo D."/>
            <person name="Ebbesson L."/>
            <person name="Teles M."/>
            <person name="MacKenzie S."/>
            <person name="Amaro C."/>
        </authorList>
    </citation>
    <scope>NUCLEOTIDE SEQUENCE</scope>
</reference>
<dbReference type="AlphaFoldDB" id="A0A0E9VGK0"/>
<protein>
    <submittedName>
        <fullName evidence="1">Uncharacterized protein</fullName>
    </submittedName>
</protein>
<sequence>MFLEKNKDRIRNSLQRLFLCDVILLYFPSGGSEGTPDGALLFHSAMESCMHFNIN</sequence>
<proteinExistence type="predicted"/>
<evidence type="ECO:0000313" key="1">
    <source>
        <dbReference type="EMBL" id="JAH77229.1"/>
    </source>
</evidence>
<dbReference type="EMBL" id="GBXM01031348">
    <property type="protein sequence ID" value="JAH77229.1"/>
    <property type="molecule type" value="Transcribed_RNA"/>
</dbReference>